<evidence type="ECO:0000313" key="1">
    <source>
        <dbReference type="EMBL" id="AKG47536.1"/>
    </source>
</evidence>
<dbReference type="EMBL" id="KP942676">
    <property type="protein sequence ID" value="AKG47536.1"/>
    <property type="molecule type" value="Genomic_DNA"/>
</dbReference>
<dbReference type="AlphaFoldDB" id="A0A0K0MNQ5"/>
<organism evidence="1">
    <name type="scientific">Pectobacterium carotovorum</name>
    <name type="common">Erwinia carotovora</name>
    <dbReference type="NCBI Taxonomy" id="554"/>
    <lineage>
        <taxon>Bacteria</taxon>
        <taxon>Pseudomonadati</taxon>
        <taxon>Pseudomonadota</taxon>
        <taxon>Gammaproteobacteria</taxon>
        <taxon>Enterobacterales</taxon>
        <taxon>Pectobacteriaceae</taxon>
        <taxon>Pectobacterium</taxon>
    </lineage>
</organism>
<geneLocation type="plasmid" evidence="1">
    <name>Drgb1</name>
</geneLocation>
<proteinExistence type="predicted"/>
<reference evidence="1" key="1">
    <citation type="journal article" date="2015" name="Environ. Microbiol.">
        <title>Plasmids from the gut microbiome of cabbage root fly larvae encode SaxA that catalyses the conversion of the plant toxin 2-phenylethyl isothiocyanate.</title>
        <authorList>
            <person name="Welte C.U."/>
            <person name="de Graaf R.M."/>
            <person name="van den Bosch T.J."/>
            <person name="Op den Camp H.J."/>
            <person name="van Dam N.M."/>
            <person name="Jetten M.S."/>
        </authorList>
    </citation>
    <scope>NUCLEOTIDE SEQUENCE</scope>
    <source>
        <plasmid evidence="1">Drgb1</plasmid>
    </source>
</reference>
<dbReference type="RefSeq" id="WP_181374696.1">
    <property type="nucleotide sequence ID" value="NZ_KP942676.1"/>
</dbReference>
<keyword evidence="1" id="KW-0614">Plasmid</keyword>
<name>A0A0K0MNQ5_PECCA</name>
<gene>
    <name evidence="1" type="ORF">pA_00096</name>
</gene>
<accession>A0A0K0MNQ5</accession>
<sequence>MDDFKKKNKRVKRLESGVYTIEPESVRARNDHLCQICGIKSNCPVLMSLNLPQKHTEVMVRNCARFVPTISFKSPYIGLGFDLFNTLRVGTAWVDRLEAGKIIALTDANNGSVIRYGKAHKVVSGNIDKMLKIHAKFNHLAMGGKNIAEVEKFIRKAYGNFLTKEAMLTAIYIEKVTHDELDLLDKKLGDPPVSIHSENIVNLEWHRNKS</sequence>
<reference evidence="1" key="2">
    <citation type="submission" date="2015-03" db="EMBL/GenBank/DDBJ databases">
        <authorList>
            <person name="Welte C."/>
            <person name="de Graaf R."/>
            <person name="van den Bosch T.J.M."/>
            <person name="Op den Camp H."/>
            <person name="van Dam N."/>
            <person name="Jetten M."/>
        </authorList>
    </citation>
    <scope>NUCLEOTIDE SEQUENCE</scope>
    <source>
        <plasmid evidence="1">Drgb1</plasmid>
    </source>
</reference>
<protein>
    <submittedName>
        <fullName evidence="1">Uncharacterized protein</fullName>
    </submittedName>
</protein>